<evidence type="ECO:0000256" key="1">
    <source>
        <dbReference type="ARBA" id="ARBA00023125"/>
    </source>
</evidence>
<evidence type="ECO:0000313" key="5">
    <source>
        <dbReference type="Proteomes" id="UP000217954"/>
    </source>
</evidence>
<dbReference type="Pfam" id="PF00440">
    <property type="entry name" value="TetR_N"/>
    <property type="match status" value="1"/>
</dbReference>
<dbReference type="GO" id="GO:0003677">
    <property type="term" value="F:DNA binding"/>
    <property type="evidence" value="ECO:0007669"/>
    <property type="project" value="UniProtKB-UniRule"/>
</dbReference>
<gene>
    <name evidence="4" type="ORF">MSTE_02517</name>
</gene>
<dbReference type="AlphaFoldDB" id="A0A1Z4EY11"/>
<dbReference type="Gene3D" id="1.10.357.10">
    <property type="entry name" value="Tetracycline Repressor, domain 2"/>
    <property type="match status" value="1"/>
</dbReference>
<dbReference type="InterPro" id="IPR009057">
    <property type="entry name" value="Homeodomain-like_sf"/>
</dbReference>
<dbReference type="PROSITE" id="PS50977">
    <property type="entry name" value="HTH_TETR_2"/>
    <property type="match status" value="1"/>
</dbReference>
<evidence type="ECO:0000256" key="2">
    <source>
        <dbReference type="PROSITE-ProRule" id="PRU00335"/>
    </source>
</evidence>
<sequence length="223" mass="23459">MVTLVGYGALVGSRNAGALGRLRRGHGYRPTDDELLDILLPVVVEYGCGAVTVDQITDTGQVTKQTLYAHFGSKDGMLSRLVGREAALMRAIFDEVSSPEKIDVSDLATYLTGALEPFFKHAAARSLGMRLLADPTAPQVPGFDKQVLADAVARVMAAFHFSDAEAEDPATHQHLLVVTMAANAVMSGVLTAIAHDIDPALAVKTCAAFIAAGATVVQPATSR</sequence>
<proteinExistence type="predicted"/>
<protein>
    <submittedName>
        <fullName evidence="4">TetR family transcriptional regulator</fullName>
    </submittedName>
</protein>
<dbReference type="Proteomes" id="UP000217954">
    <property type="component" value="Chromosome"/>
</dbReference>
<keyword evidence="5" id="KW-1185">Reference proteome</keyword>
<dbReference type="KEGG" id="mste:MSTE_02517"/>
<dbReference type="InterPro" id="IPR001647">
    <property type="entry name" value="HTH_TetR"/>
</dbReference>
<reference evidence="4 5" key="2">
    <citation type="journal article" date="2017" name="Int. J. Syst. Evol. Microbiol.">
        <title>Mycobacterium stephanolepidis sp. nov., a rapidly growing species related to Mycobacterium chelonae, isolated from marine teleost fish, Stephanolepis cirrhifer.</title>
        <authorList>
            <person name="Fukano H."/>
            <person name="Wada S."/>
            <person name="Kurata O."/>
            <person name="Katayama K."/>
            <person name="Fujiwara N."/>
            <person name="Hoshino Y."/>
        </authorList>
    </citation>
    <scope>NUCLEOTIDE SEQUENCE [LARGE SCALE GENOMIC DNA]</scope>
    <source>
        <strain evidence="4 5">NJB0901</strain>
    </source>
</reference>
<evidence type="ECO:0000313" key="4">
    <source>
        <dbReference type="EMBL" id="BAX97827.1"/>
    </source>
</evidence>
<dbReference type="SUPFAM" id="SSF46689">
    <property type="entry name" value="Homeodomain-like"/>
    <property type="match status" value="1"/>
</dbReference>
<accession>A0A1Z4EY11</accession>
<name>A0A1Z4EY11_9MYCO</name>
<reference evidence="5" key="1">
    <citation type="journal article" date="2017" name="Genome Announc.">
        <title>Complete Genome Sequence of Mycobacterium stephanolepidis.</title>
        <authorList>
            <person name="Fukano H."/>
            <person name="Yoshida M."/>
            <person name="Katayama Y."/>
            <person name="Omatsu T."/>
            <person name="Mizutani T."/>
            <person name="Kurata O."/>
            <person name="Wada S."/>
            <person name="Hoshino Y."/>
        </authorList>
    </citation>
    <scope>NUCLEOTIDE SEQUENCE [LARGE SCALE GENOMIC DNA]</scope>
    <source>
        <strain evidence="5">NJB0901</strain>
    </source>
</reference>
<feature type="DNA-binding region" description="H-T-H motif" evidence="2">
    <location>
        <begin position="52"/>
        <end position="71"/>
    </location>
</feature>
<organism evidence="4 5">
    <name type="scientific">[Mycobacterium] stephanolepidis</name>
    <dbReference type="NCBI Taxonomy" id="1520670"/>
    <lineage>
        <taxon>Bacteria</taxon>
        <taxon>Bacillati</taxon>
        <taxon>Actinomycetota</taxon>
        <taxon>Actinomycetes</taxon>
        <taxon>Mycobacteriales</taxon>
        <taxon>Mycobacteriaceae</taxon>
        <taxon>Mycobacteroides</taxon>
    </lineage>
</organism>
<dbReference type="EMBL" id="AP018165">
    <property type="protein sequence ID" value="BAX97827.1"/>
    <property type="molecule type" value="Genomic_DNA"/>
</dbReference>
<keyword evidence="1 2" id="KW-0238">DNA-binding</keyword>
<evidence type="ECO:0000259" key="3">
    <source>
        <dbReference type="PROSITE" id="PS50977"/>
    </source>
</evidence>
<feature type="domain" description="HTH tetR-type" evidence="3">
    <location>
        <begin position="29"/>
        <end position="89"/>
    </location>
</feature>